<sequence>MTTSRKRVSKLSTKMPQKLAQKRLYLERCCNRSPLTHSRRCPVTPLPTFIRERAEGAEFFLSRPLRYSGRHQMRCDRGGKRGDSLS</sequence>
<organism evidence="1 2">
    <name type="scientific">Caerostris extrusa</name>
    <name type="common">Bark spider</name>
    <name type="synonym">Caerostris bankana</name>
    <dbReference type="NCBI Taxonomy" id="172846"/>
    <lineage>
        <taxon>Eukaryota</taxon>
        <taxon>Metazoa</taxon>
        <taxon>Ecdysozoa</taxon>
        <taxon>Arthropoda</taxon>
        <taxon>Chelicerata</taxon>
        <taxon>Arachnida</taxon>
        <taxon>Araneae</taxon>
        <taxon>Araneomorphae</taxon>
        <taxon>Entelegynae</taxon>
        <taxon>Araneoidea</taxon>
        <taxon>Araneidae</taxon>
        <taxon>Caerostris</taxon>
    </lineage>
</organism>
<dbReference type="EMBL" id="BPLR01019658">
    <property type="protein sequence ID" value="GIX70207.1"/>
    <property type="molecule type" value="Genomic_DNA"/>
</dbReference>
<keyword evidence="2" id="KW-1185">Reference proteome</keyword>
<comment type="caution">
    <text evidence="1">The sequence shown here is derived from an EMBL/GenBank/DDBJ whole genome shotgun (WGS) entry which is preliminary data.</text>
</comment>
<dbReference type="AlphaFoldDB" id="A0AAV4MCL7"/>
<evidence type="ECO:0008006" key="3">
    <source>
        <dbReference type="Google" id="ProtNLM"/>
    </source>
</evidence>
<reference evidence="1 2" key="1">
    <citation type="submission" date="2021-06" db="EMBL/GenBank/DDBJ databases">
        <title>Caerostris extrusa draft genome.</title>
        <authorList>
            <person name="Kono N."/>
            <person name="Arakawa K."/>
        </authorList>
    </citation>
    <scope>NUCLEOTIDE SEQUENCE [LARGE SCALE GENOMIC DNA]</scope>
</reference>
<feature type="non-terminal residue" evidence="1">
    <location>
        <position position="86"/>
    </location>
</feature>
<dbReference type="Proteomes" id="UP001054945">
    <property type="component" value="Unassembled WGS sequence"/>
</dbReference>
<proteinExistence type="predicted"/>
<gene>
    <name evidence="1" type="ORF">CEXT_197201</name>
</gene>
<name>A0AAV4MCL7_CAEEX</name>
<evidence type="ECO:0000313" key="2">
    <source>
        <dbReference type="Proteomes" id="UP001054945"/>
    </source>
</evidence>
<protein>
    <recommendedName>
        <fullName evidence="3">Ribosomal protein S14</fullName>
    </recommendedName>
</protein>
<evidence type="ECO:0000313" key="1">
    <source>
        <dbReference type="EMBL" id="GIX70207.1"/>
    </source>
</evidence>
<accession>A0AAV4MCL7</accession>